<proteinExistence type="predicted"/>
<organism evidence="1 2">
    <name type="scientific">Heliocybe sulcata</name>
    <dbReference type="NCBI Taxonomy" id="5364"/>
    <lineage>
        <taxon>Eukaryota</taxon>
        <taxon>Fungi</taxon>
        <taxon>Dikarya</taxon>
        <taxon>Basidiomycota</taxon>
        <taxon>Agaricomycotina</taxon>
        <taxon>Agaricomycetes</taxon>
        <taxon>Gloeophyllales</taxon>
        <taxon>Gloeophyllaceae</taxon>
        <taxon>Heliocybe</taxon>
    </lineage>
</organism>
<keyword evidence="2" id="KW-1185">Reference proteome</keyword>
<accession>A0A5C3MW35</accession>
<dbReference type="PROSITE" id="PS51257">
    <property type="entry name" value="PROKAR_LIPOPROTEIN"/>
    <property type="match status" value="1"/>
</dbReference>
<dbReference type="AlphaFoldDB" id="A0A5C3MW35"/>
<name>A0A5C3MW35_9AGAM</name>
<dbReference type="Proteomes" id="UP000305948">
    <property type="component" value="Unassembled WGS sequence"/>
</dbReference>
<gene>
    <name evidence="1" type="ORF">OE88DRAFT_1663440</name>
</gene>
<evidence type="ECO:0000313" key="1">
    <source>
        <dbReference type="EMBL" id="TFK49072.1"/>
    </source>
</evidence>
<sequence>MAVKTPKRPLPPEATWLGPVLLHGLSSCPDCGGPVYKRSGQGDGDGLLEAPRGPMLFNLQLS</sequence>
<reference evidence="1 2" key="1">
    <citation type="journal article" date="2019" name="Nat. Ecol. Evol.">
        <title>Megaphylogeny resolves global patterns of mushroom evolution.</title>
        <authorList>
            <person name="Varga T."/>
            <person name="Krizsan K."/>
            <person name="Foldi C."/>
            <person name="Dima B."/>
            <person name="Sanchez-Garcia M."/>
            <person name="Sanchez-Ramirez S."/>
            <person name="Szollosi G.J."/>
            <person name="Szarkandi J.G."/>
            <person name="Papp V."/>
            <person name="Albert L."/>
            <person name="Andreopoulos W."/>
            <person name="Angelini C."/>
            <person name="Antonin V."/>
            <person name="Barry K.W."/>
            <person name="Bougher N.L."/>
            <person name="Buchanan P."/>
            <person name="Buyck B."/>
            <person name="Bense V."/>
            <person name="Catcheside P."/>
            <person name="Chovatia M."/>
            <person name="Cooper J."/>
            <person name="Damon W."/>
            <person name="Desjardin D."/>
            <person name="Finy P."/>
            <person name="Geml J."/>
            <person name="Haridas S."/>
            <person name="Hughes K."/>
            <person name="Justo A."/>
            <person name="Karasinski D."/>
            <person name="Kautmanova I."/>
            <person name="Kiss B."/>
            <person name="Kocsube S."/>
            <person name="Kotiranta H."/>
            <person name="LaButti K.M."/>
            <person name="Lechner B.E."/>
            <person name="Liimatainen K."/>
            <person name="Lipzen A."/>
            <person name="Lukacs Z."/>
            <person name="Mihaltcheva S."/>
            <person name="Morgado L.N."/>
            <person name="Niskanen T."/>
            <person name="Noordeloos M.E."/>
            <person name="Ohm R.A."/>
            <person name="Ortiz-Santana B."/>
            <person name="Ovrebo C."/>
            <person name="Racz N."/>
            <person name="Riley R."/>
            <person name="Savchenko A."/>
            <person name="Shiryaev A."/>
            <person name="Soop K."/>
            <person name="Spirin V."/>
            <person name="Szebenyi C."/>
            <person name="Tomsovsky M."/>
            <person name="Tulloss R.E."/>
            <person name="Uehling J."/>
            <person name="Grigoriev I.V."/>
            <person name="Vagvolgyi C."/>
            <person name="Papp T."/>
            <person name="Martin F.M."/>
            <person name="Miettinen O."/>
            <person name="Hibbett D.S."/>
            <person name="Nagy L.G."/>
        </authorList>
    </citation>
    <scope>NUCLEOTIDE SEQUENCE [LARGE SCALE GENOMIC DNA]</scope>
    <source>
        <strain evidence="1 2">OMC1185</strain>
    </source>
</reference>
<evidence type="ECO:0000313" key="2">
    <source>
        <dbReference type="Proteomes" id="UP000305948"/>
    </source>
</evidence>
<protein>
    <submittedName>
        <fullName evidence="1">Uncharacterized protein</fullName>
    </submittedName>
</protein>
<dbReference type="EMBL" id="ML213517">
    <property type="protein sequence ID" value="TFK49072.1"/>
    <property type="molecule type" value="Genomic_DNA"/>
</dbReference>